<dbReference type="Proteomes" id="UP000626554">
    <property type="component" value="Unassembled WGS sequence"/>
</dbReference>
<name>A0ABX2Q532_9BACT</name>
<evidence type="ECO:0000313" key="2">
    <source>
        <dbReference type="Proteomes" id="UP000626554"/>
    </source>
</evidence>
<protein>
    <submittedName>
        <fullName evidence="1">DUF4259 domain-containing protein</fullName>
    </submittedName>
</protein>
<proteinExistence type="predicted"/>
<gene>
    <name evidence="1" type="ORF">HW556_10945</name>
</gene>
<dbReference type="InterPro" id="IPR025355">
    <property type="entry name" value="DUF4259"/>
</dbReference>
<dbReference type="Pfam" id="PF14078">
    <property type="entry name" value="DUF4259"/>
    <property type="match status" value="1"/>
</dbReference>
<reference evidence="1 2" key="1">
    <citation type="submission" date="2020-05" db="EMBL/GenBank/DDBJ databases">
        <title>Hymenobacter terrestris sp. nov. and Hymenobacter lapidiphilus sp. nov., isolated from regoliths in Antarctica.</title>
        <authorList>
            <person name="Sedlacek I."/>
            <person name="Pantucek R."/>
            <person name="Zeman M."/>
            <person name="Holochova P."/>
            <person name="Kralova S."/>
            <person name="Stankova E."/>
            <person name="Sedo O."/>
            <person name="Micenkova L."/>
            <person name="Svec P."/>
            <person name="Gupta V."/>
            <person name="Sood U."/>
            <person name="Korpole U.S."/>
            <person name="Lal R."/>
        </authorList>
    </citation>
    <scope>NUCLEOTIDE SEQUENCE [LARGE SCALE GENOMIC DNA]</scope>
    <source>
        <strain evidence="1 2">P5252</strain>
    </source>
</reference>
<sequence length="159" mass="17655">MCRLFPFLRGIPLRLNHQYHHTMGAWGYYNFDNDTAADFAEDFKAEPSAGVLEQALAAVQEADGEYLDADVANEGLAAAEIVAAILGKPARNFPNDLLGVIPGLNLSHVEPLRKPAQQAVRTIIGPDSELRELWEDSDEFENWEGLQRQLLKRLDKPGA</sequence>
<evidence type="ECO:0000313" key="1">
    <source>
        <dbReference type="EMBL" id="NVO85395.1"/>
    </source>
</evidence>
<accession>A0ABX2Q532</accession>
<comment type="caution">
    <text evidence="1">The sequence shown here is derived from an EMBL/GenBank/DDBJ whole genome shotgun (WGS) entry which is preliminary data.</text>
</comment>
<organism evidence="1 2">
    <name type="scientific">Hymenobacter terrestris</name>
    <dbReference type="NCBI Taxonomy" id="2748310"/>
    <lineage>
        <taxon>Bacteria</taxon>
        <taxon>Pseudomonadati</taxon>
        <taxon>Bacteroidota</taxon>
        <taxon>Cytophagia</taxon>
        <taxon>Cytophagales</taxon>
        <taxon>Hymenobacteraceae</taxon>
        <taxon>Hymenobacter</taxon>
    </lineage>
</organism>
<keyword evidence="2" id="KW-1185">Reference proteome</keyword>
<dbReference type="RefSeq" id="WP_176900060.1">
    <property type="nucleotide sequence ID" value="NZ_JABKAV010000028.1"/>
</dbReference>
<dbReference type="EMBL" id="JABKAV010000028">
    <property type="protein sequence ID" value="NVO85395.1"/>
    <property type="molecule type" value="Genomic_DNA"/>
</dbReference>